<keyword evidence="6" id="KW-1185">Reference proteome</keyword>
<dbReference type="Proteomes" id="UP000187406">
    <property type="component" value="Unassembled WGS sequence"/>
</dbReference>
<evidence type="ECO:0000313" key="5">
    <source>
        <dbReference type="EMBL" id="GAV75966.1"/>
    </source>
</evidence>
<evidence type="ECO:0000256" key="3">
    <source>
        <dbReference type="ARBA" id="ARBA00022679"/>
    </source>
</evidence>
<proteinExistence type="inferred from homology"/>
<dbReference type="OrthoDB" id="5835829at2759"/>
<dbReference type="GO" id="GO:0035251">
    <property type="term" value="F:UDP-glucosyltransferase activity"/>
    <property type="evidence" value="ECO:0007669"/>
    <property type="project" value="InterPro"/>
</dbReference>
<keyword evidence="3 4" id="KW-0808">Transferase</keyword>
<accession>A0A1Q3C6Q0</accession>
<comment type="caution">
    <text evidence="5">The sequence shown here is derived from an EMBL/GenBank/DDBJ whole genome shotgun (WGS) entry which is preliminary data.</text>
</comment>
<evidence type="ECO:0000256" key="1">
    <source>
        <dbReference type="ARBA" id="ARBA00009995"/>
    </source>
</evidence>
<dbReference type="InterPro" id="IPR002213">
    <property type="entry name" value="UDP_glucos_trans"/>
</dbReference>
<dbReference type="InterPro" id="IPR035595">
    <property type="entry name" value="UDP_glycos_trans_CS"/>
</dbReference>
<evidence type="ECO:0000256" key="4">
    <source>
        <dbReference type="RuleBase" id="RU003718"/>
    </source>
</evidence>
<gene>
    <name evidence="5" type="ORF">CFOL_v3_19442</name>
</gene>
<evidence type="ECO:0000313" key="6">
    <source>
        <dbReference type="Proteomes" id="UP000187406"/>
    </source>
</evidence>
<dbReference type="InParanoid" id="A0A1Q3C6Q0"/>
<dbReference type="STRING" id="3775.A0A1Q3C6Q0"/>
<dbReference type="CDD" id="cd03784">
    <property type="entry name" value="GT1_Gtf-like"/>
    <property type="match status" value="1"/>
</dbReference>
<reference evidence="6" key="1">
    <citation type="submission" date="2016-04" db="EMBL/GenBank/DDBJ databases">
        <title>Cephalotus genome sequencing.</title>
        <authorList>
            <person name="Fukushima K."/>
            <person name="Hasebe M."/>
            <person name="Fang X."/>
        </authorList>
    </citation>
    <scope>NUCLEOTIDE SEQUENCE [LARGE SCALE GENOMIC DNA]</scope>
    <source>
        <strain evidence="6">cv. St1</strain>
    </source>
</reference>
<dbReference type="Pfam" id="PF00201">
    <property type="entry name" value="UDPGT"/>
    <property type="match status" value="1"/>
</dbReference>
<dbReference type="PANTHER" id="PTHR48049">
    <property type="entry name" value="GLYCOSYLTRANSFERASE"/>
    <property type="match status" value="1"/>
</dbReference>
<protein>
    <submittedName>
        <fullName evidence="5">UDPGT domain-containing protein</fullName>
    </submittedName>
</protein>
<organism evidence="5 6">
    <name type="scientific">Cephalotus follicularis</name>
    <name type="common">Albany pitcher plant</name>
    <dbReference type="NCBI Taxonomy" id="3775"/>
    <lineage>
        <taxon>Eukaryota</taxon>
        <taxon>Viridiplantae</taxon>
        <taxon>Streptophyta</taxon>
        <taxon>Embryophyta</taxon>
        <taxon>Tracheophyta</taxon>
        <taxon>Spermatophyta</taxon>
        <taxon>Magnoliopsida</taxon>
        <taxon>eudicotyledons</taxon>
        <taxon>Gunneridae</taxon>
        <taxon>Pentapetalae</taxon>
        <taxon>rosids</taxon>
        <taxon>fabids</taxon>
        <taxon>Oxalidales</taxon>
        <taxon>Cephalotaceae</taxon>
        <taxon>Cephalotus</taxon>
    </lineage>
</organism>
<sequence>MKLHVHEGRAFAAKRIMKFGSDMEFGDRQYISLSQCDAIGFRTCREIEGPYIDYLESQFGKPVMLSGPVIPEPPTSHLEQKWESWLEGFKPGSVIYCAFGSECTLKKDQFQELLLGLELSGMPFLGVLKPPFGAESIEAALPEGFEERVRGIGVVYGGWVQQQLILKHPSVGCFITHCGSGSLAEALVNKCQLVLLPQFGDQIMNARMMSQNLKVGMEVEKEEDGSFTKLSVCKAVKAVMEDDSKIGKEIRTNHAKLGEFLLSKDLESSYIDSFNQKLQDLLG</sequence>
<dbReference type="InterPro" id="IPR050481">
    <property type="entry name" value="UDP-glycosyltransf_plant"/>
</dbReference>
<comment type="similarity">
    <text evidence="1 4">Belongs to the UDP-glycosyltransferase family.</text>
</comment>
<dbReference type="SUPFAM" id="SSF53756">
    <property type="entry name" value="UDP-Glycosyltransferase/glycogen phosphorylase"/>
    <property type="match status" value="1"/>
</dbReference>
<dbReference type="PROSITE" id="PS00375">
    <property type="entry name" value="UDPGT"/>
    <property type="match status" value="1"/>
</dbReference>
<keyword evidence="2 4" id="KW-0328">Glycosyltransferase</keyword>
<evidence type="ECO:0000256" key="2">
    <source>
        <dbReference type="ARBA" id="ARBA00022676"/>
    </source>
</evidence>
<dbReference type="Gene3D" id="3.40.50.2000">
    <property type="entry name" value="Glycogen Phosphorylase B"/>
    <property type="match status" value="2"/>
</dbReference>
<name>A0A1Q3C6Q0_CEPFO</name>
<dbReference type="FunFam" id="3.40.50.2000:FF:000037">
    <property type="entry name" value="Glycosyltransferase"/>
    <property type="match status" value="1"/>
</dbReference>
<dbReference type="AlphaFoldDB" id="A0A1Q3C6Q0"/>
<dbReference type="EMBL" id="BDDD01001437">
    <property type="protein sequence ID" value="GAV75966.1"/>
    <property type="molecule type" value="Genomic_DNA"/>
</dbReference>
<dbReference type="PANTHER" id="PTHR48049:SF167">
    <property type="entry name" value="GLYCOSYLTRANSFERASE"/>
    <property type="match status" value="1"/>
</dbReference>